<evidence type="ECO:0000313" key="2">
    <source>
        <dbReference type="Proteomes" id="UP000036681"/>
    </source>
</evidence>
<feature type="compositionally biased region" description="Polar residues" evidence="1">
    <location>
        <begin position="96"/>
        <end position="111"/>
    </location>
</feature>
<feature type="region of interest" description="Disordered" evidence="1">
    <location>
        <begin position="77"/>
        <end position="111"/>
    </location>
</feature>
<accession>A0A0M3IQC7</accession>
<keyword evidence="2" id="KW-1185">Reference proteome</keyword>
<dbReference type="WBParaSite" id="ALUE_0002095501-mRNA-1">
    <property type="protein sequence ID" value="ALUE_0002095501-mRNA-1"/>
    <property type="gene ID" value="ALUE_0002095501"/>
</dbReference>
<sequence length="241" mass="26678">LHIICLAVSDSDFSKQLLEELSGIFGKQTTTPTSNLLPSYRINAADSSTLTHDQSSMKKSSVATWIELINAIANMLRRGSDSSPPQSSSHDVNPVNDASSDGTTQQRLGPFTSSNSASWWFDDYVRNPAIGDSEAQYTAAARQLDTGGTNFNRLILSEDESIGNPFFGKFTRKGHQTYILGFDWSDGNLRLVDMQGNKLLGSELTVHDRSVDIPLQPWLEAADSFFRPYPQNEPFFAENVY</sequence>
<evidence type="ECO:0000313" key="3">
    <source>
        <dbReference type="WBParaSite" id="ALUE_0002095501-mRNA-1"/>
    </source>
</evidence>
<reference evidence="3" key="1">
    <citation type="submission" date="2017-02" db="UniProtKB">
        <authorList>
            <consortium name="WormBaseParasite"/>
        </authorList>
    </citation>
    <scope>IDENTIFICATION</scope>
</reference>
<dbReference type="Proteomes" id="UP000036681">
    <property type="component" value="Unplaced"/>
</dbReference>
<proteinExistence type="predicted"/>
<evidence type="ECO:0000256" key="1">
    <source>
        <dbReference type="SAM" id="MobiDB-lite"/>
    </source>
</evidence>
<dbReference type="AlphaFoldDB" id="A0A0M3IQC7"/>
<name>A0A0M3IQC7_ASCLU</name>
<protein>
    <submittedName>
        <fullName evidence="3">Calpain catalytic domain-containing protein</fullName>
    </submittedName>
</protein>
<organism evidence="2 3">
    <name type="scientific">Ascaris lumbricoides</name>
    <name type="common">Giant roundworm</name>
    <dbReference type="NCBI Taxonomy" id="6252"/>
    <lineage>
        <taxon>Eukaryota</taxon>
        <taxon>Metazoa</taxon>
        <taxon>Ecdysozoa</taxon>
        <taxon>Nematoda</taxon>
        <taxon>Chromadorea</taxon>
        <taxon>Rhabditida</taxon>
        <taxon>Spirurina</taxon>
        <taxon>Ascaridomorpha</taxon>
        <taxon>Ascaridoidea</taxon>
        <taxon>Ascarididae</taxon>
        <taxon>Ascaris</taxon>
    </lineage>
</organism>